<accession>A0A499UWH8</accession>
<proteinExistence type="predicted"/>
<dbReference type="Proteomes" id="UP000463951">
    <property type="component" value="Chromosome"/>
</dbReference>
<evidence type="ECO:0000256" key="1">
    <source>
        <dbReference type="SAM" id="MobiDB-lite"/>
    </source>
</evidence>
<evidence type="ECO:0000313" key="2">
    <source>
        <dbReference type="EMBL" id="BBJ41641.1"/>
    </source>
</evidence>
<gene>
    <name evidence="2" type="ORF">SSPO_043590</name>
</gene>
<name>A0A499UWH8_9ACTN</name>
<evidence type="ECO:0000313" key="3">
    <source>
        <dbReference type="Proteomes" id="UP000463951"/>
    </source>
</evidence>
<organism evidence="2 3">
    <name type="scientific">Streptomyces antimycoticus</name>
    <dbReference type="NCBI Taxonomy" id="68175"/>
    <lineage>
        <taxon>Bacteria</taxon>
        <taxon>Bacillati</taxon>
        <taxon>Actinomycetota</taxon>
        <taxon>Actinomycetes</taxon>
        <taxon>Kitasatosporales</taxon>
        <taxon>Streptomycetaceae</taxon>
        <taxon>Streptomyces</taxon>
        <taxon>Streptomyces violaceusniger group</taxon>
    </lineage>
</organism>
<protein>
    <submittedName>
        <fullName evidence="2">Uncharacterized protein</fullName>
    </submittedName>
</protein>
<feature type="region of interest" description="Disordered" evidence="1">
    <location>
        <begin position="59"/>
        <end position="78"/>
    </location>
</feature>
<reference evidence="2 3" key="1">
    <citation type="journal article" date="2020" name="Int. J. Syst. Evol. Microbiol.">
        <title>Reclassification of Streptomyces castelarensis and Streptomyces sporoclivatus as later heterotypic synonyms of Streptomyces antimycoticus.</title>
        <authorList>
            <person name="Komaki H."/>
            <person name="Tamura T."/>
        </authorList>
    </citation>
    <scope>NUCLEOTIDE SEQUENCE [LARGE SCALE GENOMIC DNA]</scope>
    <source>
        <strain evidence="2 3">NBRC 100767</strain>
    </source>
</reference>
<feature type="region of interest" description="Disordered" evidence="1">
    <location>
        <begin position="1"/>
        <end position="26"/>
    </location>
</feature>
<dbReference type="EMBL" id="AP019620">
    <property type="protein sequence ID" value="BBJ41641.1"/>
    <property type="molecule type" value="Genomic_DNA"/>
</dbReference>
<sequence length="78" mass="7697">MAAGCPDGSGGREAVSARRSRQCSPQPSVLAAAVSARGKQCQCSPSQIGLVIAAIGPGTPDAPPSAGAWRTSARTYAA</sequence>
<dbReference type="AlphaFoldDB" id="A0A499UWH8"/>